<keyword evidence="3" id="KW-0863">Zinc-finger</keyword>
<dbReference type="RefSeq" id="XP_072839378.1">
    <property type="nucleotide sequence ID" value="XM_072983277.1"/>
</dbReference>
<keyword evidence="10" id="KW-1185">Reference proteome</keyword>
<evidence type="ECO:0000313" key="14">
    <source>
        <dbReference type="RefSeq" id="XP_072839380.1"/>
    </source>
</evidence>
<name>A0ABM5F1U6_9SAUR</name>
<dbReference type="RefSeq" id="XP_072839380.1">
    <property type="nucleotide sequence ID" value="XM_072983279.1"/>
</dbReference>
<keyword evidence="5" id="KW-0007">Acetylation</keyword>
<feature type="domain" description="TRAFD1/XAF1 zinc finger" evidence="9">
    <location>
        <begin position="96"/>
        <end position="138"/>
    </location>
</feature>
<evidence type="ECO:0000313" key="13">
    <source>
        <dbReference type="RefSeq" id="XP_072839379.1"/>
    </source>
</evidence>
<dbReference type="Proteomes" id="UP001652642">
    <property type="component" value="Chromosome 14"/>
</dbReference>
<comment type="function">
    <text evidence="6">Negative feedback regulator that controls excessive innate immune responses. Regulates both Toll-like receptor 4 (TLR4) and DDX58/RIG1-like helicases (RLH) pathways. May inhibit the LTR pathway by direct interaction with TRAF6 and attenuation of NF-kappa-B activation. May negatively regulate the RLH pathway downstream from MAVS and upstream of NF-kappa-B and IRF3.</text>
</comment>
<dbReference type="PANTHER" id="PTHR16295">
    <property type="entry name" value="TRAF-TYPE ZINC FINGER PROTEIN-RELATED"/>
    <property type="match status" value="1"/>
</dbReference>
<dbReference type="InterPro" id="IPR051986">
    <property type="entry name" value="Innate_Immune_Apopt_Reg"/>
</dbReference>
<dbReference type="RefSeq" id="XP_072839377.1">
    <property type="nucleotide sequence ID" value="XM_072983276.1"/>
</dbReference>
<sequence length="578" mass="64300">MMAAVAEEGCETQLCSNCKKEIPVANFTIHEIHCSRNIGVCPVCKESFPKSEMRNHREQEHTPVFCKCGMKMDKGCLQEHEAAECPLRTVACQHCDIELAFNKLQDHEDYCGSRTERCPRCSHHVLVRDLKTHPEDCGEKAEEARVAETKPRLNSEVDLQNIETIRRFFHPEDPVGFLPKRDPFPEGRLYNCLAGDRLPREFSRRNIVPSWPDRNRAPLEKTATPSPFGGDLDCHLDYLLALSLQQEIRSREERAAEASGDFWKSLYPTETRTSSDRCVEADDASVFSRDVLASGTPPKPTHETRLPCEFCEELYSEEDLILHQTGCNPSSALASFSKRGSVASQSERFRDLWEQFQSGRPSGAMEAFPLRAEAPGSLMLPCEFCGVQLEEEILFHHQDQCDLRPATAPSRGRDLLQPGTLGPAEIPEKTDSTDLPQRRRRHQGEISPQYLEEFRRPKPPPPAEGSPPRVGSLGAARVTQPASLGGDSRRENNAGPSVAGKAKNLGARIPSRGPRGPPPVAAAPRRSSQPGYRPSFPGTAPLRPGPRSERSHSPARAARHNLPKAKPWLAEADSPDDE</sequence>
<organism evidence="10 11">
    <name type="scientific">Pogona vitticeps</name>
    <name type="common">central bearded dragon</name>
    <dbReference type="NCBI Taxonomy" id="103695"/>
    <lineage>
        <taxon>Eukaryota</taxon>
        <taxon>Metazoa</taxon>
        <taxon>Chordata</taxon>
        <taxon>Craniata</taxon>
        <taxon>Vertebrata</taxon>
        <taxon>Euteleostomi</taxon>
        <taxon>Lepidosauria</taxon>
        <taxon>Squamata</taxon>
        <taxon>Bifurcata</taxon>
        <taxon>Unidentata</taxon>
        <taxon>Episquamata</taxon>
        <taxon>Toxicofera</taxon>
        <taxon>Iguania</taxon>
        <taxon>Acrodonta</taxon>
        <taxon>Agamidae</taxon>
        <taxon>Amphibolurinae</taxon>
        <taxon>Pogona</taxon>
    </lineage>
</organism>
<gene>
    <name evidence="11 12 13 14" type="primary">TRAFD1</name>
</gene>
<evidence type="ECO:0000256" key="5">
    <source>
        <dbReference type="ARBA" id="ARBA00022990"/>
    </source>
</evidence>
<dbReference type="InterPro" id="IPR013083">
    <property type="entry name" value="Znf_RING/FYVE/PHD"/>
</dbReference>
<protein>
    <recommendedName>
        <fullName evidence="7">TRAF-type zinc finger domain-containing protein 1</fullName>
    </recommendedName>
</protein>
<evidence type="ECO:0000313" key="11">
    <source>
        <dbReference type="RefSeq" id="XP_072839377.1"/>
    </source>
</evidence>
<evidence type="ECO:0000256" key="1">
    <source>
        <dbReference type="ARBA" id="ARBA00022553"/>
    </source>
</evidence>
<evidence type="ECO:0000313" key="10">
    <source>
        <dbReference type="Proteomes" id="UP001652642"/>
    </source>
</evidence>
<evidence type="ECO:0000256" key="6">
    <source>
        <dbReference type="ARBA" id="ARBA00037636"/>
    </source>
</evidence>
<dbReference type="Pfam" id="PF21366">
    <property type="entry name" value="TRAFD1-XIAF1_ZnF"/>
    <property type="match status" value="1"/>
</dbReference>
<evidence type="ECO:0000256" key="8">
    <source>
        <dbReference type="SAM" id="MobiDB-lite"/>
    </source>
</evidence>
<feature type="region of interest" description="Disordered" evidence="8">
    <location>
        <begin position="405"/>
        <end position="578"/>
    </location>
</feature>
<proteinExistence type="predicted"/>
<evidence type="ECO:0000256" key="2">
    <source>
        <dbReference type="ARBA" id="ARBA00022723"/>
    </source>
</evidence>
<dbReference type="RefSeq" id="XP_072839379.1">
    <property type="nucleotide sequence ID" value="XM_072983278.1"/>
</dbReference>
<evidence type="ECO:0000256" key="3">
    <source>
        <dbReference type="ARBA" id="ARBA00022771"/>
    </source>
</evidence>
<dbReference type="InterPro" id="IPR049439">
    <property type="entry name" value="TRAFD1-XIAF1_Znf"/>
</dbReference>
<dbReference type="PANTHER" id="PTHR16295:SF19">
    <property type="entry name" value="TRAF-TYPE ZINC FINGER DOMAIN-CONTAINING PROTEIN 1"/>
    <property type="match status" value="1"/>
</dbReference>
<accession>A0ABM5F1U6</accession>
<dbReference type="GeneID" id="110083446"/>
<dbReference type="Gene3D" id="3.30.40.10">
    <property type="entry name" value="Zinc/RING finger domain, C3HC4 (zinc finger)"/>
    <property type="match status" value="2"/>
</dbReference>
<evidence type="ECO:0000259" key="9">
    <source>
        <dbReference type="Pfam" id="PF21366"/>
    </source>
</evidence>
<reference evidence="11 12" key="1">
    <citation type="submission" date="2025-05" db="UniProtKB">
        <authorList>
            <consortium name="RefSeq"/>
        </authorList>
    </citation>
    <scope>IDENTIFICATION</scope>
</reference>
<evidence type="ECO:0000313" key="12">
    <source>
        <dbReference type="RefSeq" id="XP_072839378.1"/>
    </source>
</evidence>
<keyword evidence="4" id="KW-0862">Zinc</keyword>
<evidence type="ECO:0000256" key="4">
    <source>
        <dbReference type="ARBA" id="ARBA00022833"/>
    </source>
</evidence>
<keyword evidence="1" id="KW-0597">Phosphoprotein</keyword>
<evidence type="ECO:0000256" key="7">
    <source>
        <dbReference type="ARBA" id="ARBA00040410"/>
    </source>
</evidence>
<keyword evidence="2" id="KW-0479">Metal-binding</keyword>